<dbReference type="Gene3D" id="3.40.50.150">
    <property type="entry name" value="Vaccinia Virus protein VP39"/>
    <property type="match status" value="1"/>
</dbReference>
<dbReference type="PANTHER" id="PTHR11006">
    <property type="entry name" value="PROTEIN ARGININE N-METHYLTRANSFERASE"/>
    <property type="match status" value="1"/>
</dbReference>
<protein>
    <recommendedName>
        <fullName evidence="9">Protein arginine N-methyltransferase</fullName>
    </recommendedName>
</protein>
<feature type="compositionally biased region" description="Basic residues" evidence="4">
    <location>
        <begin position="1"/>
        <end position="13"/>
    </location>
</feature>
<evidence type="ECO:0008006" key="9">
    <source>
        <dbReference type="Google" id="ProtNLM"/>
    </source>
</evidence>
<feature type="domain" description="Methyltransferase small" evidence="5">
    <location>
        <begin position="59"/>
        <end position="110"/>
    </location>
</feature>
<evidence type="ECO:0000259" key="6">
    <source>
        <dbReference type="Pfam" id="PF22528"/>
    </source>
</evidence>
<dbReference type="InterPro" id="IPR055135">
    <property type="entry name" value="PRMT_dom"/>
</dbReference>
<dbReference type="Gene3D" id="2.70.160.11">
    <property type="entry name" value="Hnrnp arginine n-methyltransferase1"/>
    <property type="match status" value="2"/>
</dbReference>
<accession>A0ABN9WB04</accession>
<dbReference type="SUPFAM" id="SSF53335">
    <property type="entry name" value="S-adenosyl-L-methionine-dependent methyltransferases"/>
    <property type="match status" value="1"/>
</dbReference>
<dbReference type="InterPro" id="IPR007848">
    <property type="entry name" value="Small_mtfrase_dom"/>
</dbReference>
<dbReference type="Pfam" id="PF22528">
    <property type="entry name" value="PRMT_C"/>
    <property type="match status" value="1"/>
</dbReference>
<keyword evidence="3" id="KW-0949">S-adenosyl-L-methionine</keyword>
<evidence type="ECO:0000256" key="4">
    <source>
        <dbReference type="SAM" id="MobiDB-lite"/>
    </source>
</evidence>
<dbReference type="InterPro" id="IPR025799">
    <property type="entry name" value="Arg_MeTrfase"/>
</dbReference>
<feature type="domain" description="Protein arginine N-methyltransferase" evidence="6">
    <location>
        <begin position="226"/>
        <end position="339"/>
    </location>
</feature>
<keyword evidence="2" id="KW-0808">Transferase</keyword>
<keyword evidence="8" id="KW-1185">Reference proteome</keyword>
<evidence type="ECO:0000256" key="3">
    <source>
        <dbReference type="ARBA" id="ARBA00022691"/>
    </source>
</evidence>
<evidence type="ECO:0000313" key="7">
    <source>
        <dbReference type="EMBL" id="CAK0883442.1"/>
    </source>
</evidence>
<feature type="region of interest" description="Disordered" evidence="4">
    <location>
        <begin position="1"/>
        <end position="25"/>
    </location>
</feature>
<evidence type="ECO:0000256" key="1">
    <source>
        <dbReference type="ARBA" id="ARBA00022603"/>
    </source>
</evidence>
<gene>
    <name evidence="7" type="ORF">PCOR1329_LOCUS65657</name>
</gene>
<comment type="caution">
    <text evidence="7">The sequence shown here is derived from an EMBL/GenBank/DDBJ whole genome shotgun (WGS) entry which is preliminary data.</text>
</comment>
<feature type="region of interest" description="Disordered" evidence="4">
    <location>
        <begin position="653"/>
        <end position="690"/>
    </location>
</feature>
<organism evidence="7 8">
    <name type="scientific">Prorocentrum cordatum</name>
    <dbReference type="NCBI Taxonomy" id="2364126"/>
    <lineage>
        <taxon>Eukaryota</taxon>
        <taxon>Sar</taxon>
        <taxon>Alveolata</taxon>
        <taxon>Dinophyceae</taxon>
        <taxon>Prorocentrales</taxon>
        <taxon>Prorocentraceae</taxon>
        <taxon>Prorocentrum</taxon>
    </lineage>
</organism>
<evidence type="ECO:0000256" key="2">
    <source>
        <dbReference type="ARBA" id="ARBA00022679"/>
    </source>
</evidence>
<dbReference type="CDD" id="cd02440">
    <property type="entry name" value="AdoMet_MTases"/>
    <property type="match status" value="1"/>
</dbReference>
<name>A0ABN9WB04_9DINO</name>
<dbReference type="Proteomes" id="UP001189429">
    <property type="component" value="Unassembled WGS sequence"/>
</dbReference>
<reference evidence="7" key="1">
    <citation type="submission" date="2023-10" db="EMBL/GenBank/DDBJ databases">
        <authorList>
            <person name="Chen Y."/>
            <person name="Shah S."/>
            <person name="Dougan E. K."/>
            <person name="Thang M."/>
            <person name="Chan C."/>
        </authorList>
    </citation>
    <scope>NUCLEOTIDE SEQUENCE [LARGE SCALE GENOMIC DNA]</scope>
</reference>
<keyword evidence="1" id="KW-0489">Methyltransferase</keyword>
<proteinExistence type="predicted"/>
<evidence type="ECO:0000313" key="8">
    <source>
        <dbReference type="Proteomes" id="UP001189429"/>
    </source>
</evidence>
<dbReference type="Pfam" id="PF05175">
    <property type="entry name" value="MTS"/>
    <property type="match status" value="1"/>
</dbReference>
<dbReference type="InterPro" id="IPR029063">
    <property type="entry name" value="SAM-dependent_MTases_sf"/>
</dbReference>
<evidence type="ECO:0000259" key="5">
    <source>
        <dbReference type="Pfam" id="PF05175"/>
    </source>
</evidence>
<dbReference type="EMBL" id="CAUYUJ010018416">
    <property type="protein sequence ID" value="CAK0883442.1"/>
    <property type="molecule type" value="Genomic_DNA"/>
</dbReference>
<sequence>MEAPAKRPRRRRPPQATELPPGARDEGSEAYAWHFDMLHDGARLAAFGEAFGRLPAASSRGLAVDIGCGSGVLGLALLRRQPRLQHVHGIECEASVAAVARDNVKRAGEERRMSVHACRSTSLQGLPGPAGSAGAAARASLVVAEILDAGLLGEDCLGTLRHAADRLLEPGYHAVPASAELFAVAVESSVLASWQHCTPRAWMPTDYVRDHGDANPHDVALDRLVEAGGARVLSEEFYAFHFDFESLPPAAGRCQVCEVRVARAGRVDAVVFWWRCRMVRGDAEAAMTNAPPWAPSASHLPPRSEIDHWRQSVCVLPRPAAQVAAGGVLRVAVLHNDEDVWFRVLGADGETPPSPALVPRAASNMSLWSQARLWSLADDAGHQLLEGAVRQAVRAAPLRPWREHAGVLVVDLSDGPLASVAALSALAELARERRRQRRRGPASRRLRAALWLSGRRPTVLCLESSAQDLQVARDVAAPYAARLRRRLARTTRRGGAPALQLSTELPMLVPGSVSALCGEPHLRACEGLPCDSQLWQHWAQVDSLRWTLAPAAALVPCRFRVWAALVSCPGLWRRRQPVGAPVCGGVDVAAINRLHPESGADGAAFRHRFPCGLWQVEHSIRGEPAALCEVHLSEPFPERVRLFPEVTFQPRPSPRVSTPWSRGRRWSSRRAGGTPAQRRQRRRWAAGSRGCRPRQRRRGCCWPAGRCRQRRPRAARYCACAPASTPATGR</sequence>
<dbReference type="PANTHER" id="PTHR11006:SF4">
    <property type="entry name" value="PROTEIN ARGININE N-METHYLTRANSFERASE 7"/>
    <property type="match status" value="1"/>
</dbReference>